<evidence type="ECO:0000256" key="1">
    <source>
        <dbReference type="ARBA" id="ARBA00004123"/>
    </source>
</evidence>
<dbReference type="PANTHER" id="PTHR13375:SF3">
    <property type="entry name" value="THO COMPLEX SUBUNIT 5 HOMOLOG"/>
    <property type="match status" value="1"/>
</dbReference>
<organism evidence="6 7">
    <name type="scientific">Steinernema hermaphroditum</name>
    <dbReference type="NCBI Taxonomy" id="289476"/>
    <lineage>
        <taxon>Eukaryota</taxon>
        <taxon>Metazoa</taxon>
        <taxon>Ecdysozoa</taxon>
        <taxon>Nematoda</taxon>
        <taxon>Chromadorea</taxon>
        <taxon>Rhabditida</taxon>
        <taxon>Tylenchina</taxon>
        <taxon>Panagrolaimomorpha</taxon>
        <taxon>Strongyloidoidea</taxon>
        <taxon>Steinernematidae</taxon>
        <taxon>Steinernema</taxon>
    </lineage>
</organism>
<feature type="compositionally biased region" description="Basic and acidic residues" evidence="5">
    <location>
        <begin position="357"/>
        <end position="366"/>
    </location>
</feature>
<evidence type="ECO:0000256" key="2">
    <source>
        <dbReference type="ARBA" id="ARBA00008044"/>
    </source>
</evidence>
<keyword evidence="7" id="KW-1185">Reference proteome</keyword>
<evidence type="ECO:0000313" key="7">
    <source>
        <dbReference type="Proteomes" id="UP001175271"/>
    </source>
</evidence>
<keyword evidence="3" id="KW-0539">Nucleus</keyword>
<dbReference type="GO" id="GO:0003729">
    <property type="term" value="F:mRNA binding"/>
    <property type="evidence" value="ECO:0007669"/>
    <property type="project" value="TreeGrafter"/>
</dbReference>
<dbReference type="AlphaFoldDB" id="A0AA39M0X0"/>
<dbReference type="InterPro" id="IPR019163">
    <property type="entry name" value="THO_Thoc5"/>
</dbReference>
<reference evidence="6" key="1">
    <citation type="submission" date="2023-06" db="EMBL/GenBank/DDBJ databases">
        <title>Genomic analysis of the entomopathogenic nematode Steinernema hermaphroditum.</title>
        <authorList>
            <person name="Schwarz E.M."/>
            <person name="Heppert J.K."/>
            <person name="Baniya A."/>
            <person name="Schwartz H.T."/>
            <person name="Tan C.-H."/>
            <person name="Antoshechkin I."/>
            <person name="Sternberg P.W."/>
            <person name="Goodrich-Blair H."/>
            <person name="Dillman A.R."/>
        </authorList>
    </citation>
    <scope>NUCLEOTIDE SEQUENCE</scope>
    <source>
        <strain evidence="6">PS9179</strain>
        <tissue evidence="6">Whole animal</tissue>
    </source>
</reference>
<keyword evidence="4" id="KW-0175">Coiled coil</keyword>
<dbReference type="PANTHER" id="PTHR13375">
    <property type="entry name" value="FMS INTERACTING PROTEIN"/>
    <property type="match status" value="1"/>
</dbReference>
<comment type="subcellular location">
    <subcellularLocation>
        <location evidence="1">Nucleus</location>
    </subcellularLocation>
</comment>
<dbReference type="GO" id="GO:0000445">
    <property type="term" value="C:THO complex part of transcription export complex"/>
    <property type="evidence" value="ECO:0007669"/>
    <property type="project" value="TreeGrafter"/>
</dbReference>
<protein>
    <submittedName>
        <fullName evidence="6">Uncharacterized protein</fullName>
    </submittedName>
</protein>
<dbReference type="GO" id="GO:0006406">
    <property type="term" value="P:mRNA export from nucleus"/>
    <property type="evidence" value="ECO:0007669"/>
    <property type="project" value="TreeGrafter"/>
</dbReference>
<feature type="compositionally biased region" description="Acidic residues" evidence="5">
    <location>
        <begin position="367"/>
        <end position="378"/>
    </location>
</feature>
<feature type="coiled-coil region" evidence="4">
    <location>
        <begin position="219"/>
        <end position="246"/>
    </location>
</feature>
<evidence type="ECO:0000313" key="6">
    <source>
        <dbReference type="EMBL" id="KAK0417466.1"/>
    </source>
</evidence>
<evidence type="ECO:0000256" key="5">
    <source>
        <dbReference type="SAM" id="MobiDB-lite"/>
    </source>
</evidence>
<feature type="region of interest" description="Disordered" evidence="5">
    <location>
        <begin position="1"/>
        <end position="53"/>
    </location>
</feature>
<feature type="compositionally biased region" description="Low complexity" evidence="5">
    <location>
        <begin position="1"/>
        <end position="11"/>
    </location>
</feature>
<dbReference type="Pfam" id="PF09766">
    <property type="entry name" value="FmiP_Thoc5"/>
    <property type="match status" value="1"/>
</dbReference>
<evidence type="ECO:0000256" key="4">
    <source>
        <dbReference type="SAM" id="Coils"/>
    </source>
</evidence>
<feature type="region of interest" description="Disordered" evidence="5">
    <location>
        <begin position="295"/>
        <end position="397"/>
    </location>
</feature>
<name>A0AA39M0X0_9BILA</name>
<sequence length="397" mass="44483">MSQVASTSSSPPKKRTTPKSASSSAKDDLDNIQVKKRIRVSEPDEASQKTTKAEAFDFPKSSIQDVLRSEDEQLKSVCADNMRQIFSTEAESLLAGLKSFLHADNDQERSKHGFYDECIDKVMKMRYAHRMSLLKTEERNEELLAERAAVDKEFRAKEAARVRLFNVRNEIESCLDIRAPEEDCDLLPMPDFLDKFPSAKVTEDMDVRDRKHQERLARLKWELEERQGLQEKLQELENRRDVLVTDIGGKESRITSMMPMFEKIREAAKPLYELMGPSSIADAIADHCEKFFDSLPKAVGGSPQPEEASSRGNTPPVKMEEEDGDGGSDTASVTSADDEDAASPESVMKEEESDGEGDNRSDIDKEVGDEEIVEVDSADPDHGNQSDSVADEPVDER</sequence>
<comment type="similarity">
    <text evidence="2">Belongs to the THOC5 family.</text>
</comment>
<evidence type="ECO:0000256" key="3">
    <source>
        <dbReference type="ARBA" id="ARBA00023242"/>
    </source>
</evidence>
<accession>A0AA39M0X0</accession>
<dbReference type="EMBL" id="JAUCMV010000002">
    <property type="protein sequence ID" value="KAK0417466.1"/>
    <property type="molecule type" value="Genomic_DNA"/>
</dbReference>
<gene>
    <name evidence="6" type="ORF">QR680_013027</name>
</gene>
<comment type="caution">
    <text evidence="6">The sequence shown here is derived from an EMBL/GenBank/DDBJ whole genome shotgun (WGS) entry which is preliminary data.</text>
</comment>
<dbReference type="Proteomes" id="UP001175271">
    <property type="component" value="Unassembled WGS sequence"/>
</dbReference>
<proteinExistence type="inferred from homology"/>